<evidence type="ECO:0000313" key="2">
    <source>
        <dbReference type="Proteomes" id="UP001448207"/>
    </source>
</evidence>
<feature type="non-terminal residue" evidence="1">
    <location>
        <position position="100"/>
    </location>
</feature>
<reference evidence="1 2" key="1">
    <citation type="submission" date="2024-04" db="EMBL/GenBank/DDBJ databases">
        <title>Symmetric and asymmetric DNA N6-adenine methylation regulates different biological responses in Mucorales.</title>
        <authorList>
            <consortium name="Lawrence Berkeley National Laboratory"/>
            <person name="Lax C."/>
            <person name="Mondo S.J."/>
            <person name="Osorio-Concepcion M."/>
            <person name="Muszewska A."/>
            <person name="Corrochano-Luque M."/>
            <person name="Gutierrez G."/>
            <person name="Riley R."/>
            <person name="Lipzen A."/>
            <person name="Guo J."/>
            <person name="Hundley H."/>
            <person name="Amirebrahimi M."/>
            <person name="Ng V."/>
            <person name="Lorenzo-Gutierrez D."/>
            <person name="Binder U."/>
            <person name="Yang J."/>
            <person name="Song Y."/>
            <person name="Canovas D."/>
            <person name="Navarro E."/>
            <person name="Freitag M."/>
            <person name="Gabaldon T."/>
            <person name="Grigoriev I.V."/>
            <person name="Corrochano L.M."/>
            <person name="Nicolas F.E."/>
            <person name="Garre V."/>
        </authorList>
    </citation>
    <scope>NUCLEOTIDE SEQUENCE [LARGE SCALE GENOMIC DNA]</scope>
    <source>
        <strain evidence="1 2">L51</strain>
    </source>
</reference>
<protein>
    <submittedName>
        <fullName evidence="1">Uncharacterized protein</fullName>
    </submittedName>
</protein>
<comment type="caution">
    <text evidence="1">The sequence shown here is derived from an EMBL/GenBank/DDBJ whole genome shotgun (WGS) entry which is preliminary data.</text>
</comment>
<evidence type="ECO:0000313" key="1">
    <source>
        <dbReference type="EMBL" id="KAL0086272.1"/>
    </source>
</evidence>
<gene>
    <name evidence="1" type="ORF">J3Q64DRAFT_1618373</name>
</gene>
<name>A0ABR3AZF3_PHYBL</name>
<keyword evidence="2" id="KW-1185">Reference proteome</keyword>
<accession>A0ABR3AZF3</accession>
<sequence length="100" mass="11213">FKERKHHLLMMSVISDRDDTRTSAYEDNGVSVIEADFTSSSPTAISDPDGLNDIVLSYVSHQCDDPIIWLSNQSAKGDFKGFAYPEKTPNGIDLCVYFYD</sequence>
<organism evidence="1 2">
    <name type="scientific">Phycomyces blakesleeanus</name>
    <dbReference type="NCBI Taxonomy" id="4837"/>
    <lineage>
        <taxon>Eukaryota</taxon>
        <taxon>Fungi</taxon>
        <taxon>Fungi incertae sedis</taxon>
        <taxon>Mucoromycota</taxon>
        <taxon>Mucoromycotina</taxon>
        <taxon>Mucoromycetes</taxon>
        <taxon>Mucorales</taxon>
        <taxon>Phycomycetaceae</taxon>
        <taxon>Phycomyces</taxon>
    </lineage>
</organism>
<dbReference type="EMBL" id="JBCLYO010000008">
    <property type="protein sequence ID" value="KAL0086272.1"/>
    <property type="molecule type" value="Genomic_DNA"/>
</dbReference>
<proteinExistence type="predicted"/>
<dbReference type="Proteomes" id="UP001448207">
    <property type="component" value="Unassembled WGS sequence"/>
</dbReference>
<feature type="non-terminal residue" evidence="1">
    <location>
        <position position="1"/>
    </location>
</feature>